<reference evidence="6" key="1">
    <citation type="submission" date="2025-08" db="UniProtKB">
        <authorList>
            <consortium name="RefSeq"/>
        </authorList>
    </citation>
    <scope>IDENTIFICATION</scope>
    <source>
        <tissue evidence="6">Whole body</tissue>
    </source>
</reference>
<dbReference type="GO" id="GO:0003700">
    <property type="term" value="F:DNA-binding transcription factor activity"/>
    <property type="evidence" value="ECO:0007669"/>
    <property type="project" value="TreeGrafter"/>
</dbReference>
<dbReference type="InterPro" id="IPR026932">
    <property type="entry name" value="MYRF_ICA"/>
</dbReference>
<feature type="region of interest" description="Disordered" evidence="2">
    <location>
        <begin position="153"/>
        <end position="175"/>
    </location>
</feature>
<dbReference type="Pfam" id="PF13884">
    <property type="entry name" value="Peptidase_S74"/>
    <property type="match status" value="1"/>
</dbReference>
<sequence length="310" mass="34636">MKVTGHIVQPSDARAKQNVQEVDTREQLRNVQQLRVVRYRYAPEFALHSGLGIKQQEDTGVIAQEVQQILPEAVLPAGDIVLPNGQRIENFLVVNKERIFMENVGAVKELCKVTDSLETRIDQLERINKRLAKLKRGDSLKSSISTISSISSNKYSSSINSKSTVQGKGKKSDRDDELLCSNKFIQIVIVILILIMAFCLVAMATLYFLEYQKRSSLEWSAVASNGMLAIRPVHPSTASSTPNYDPRYNSLLGSTLSSHTKHNSHSRGLDSSLSVKNAFSTQAPHTKQQLYSQEIWFPSHSGPQQKLDKN</sequence>
<dbReference type="GO" id="GO:0016540">
    <property type="term" value="P:protein autoprocessing"/>
    <property type="evidence" value="ECO:0007669"/>
    <property type="project" value="InterPro"/>
</dbReference>
<organism evidence="5 6">
    <name type="scientific">Ceratina calcarata</name>
    <dbReference type="NCBI Taxonomy" id="156304"/>
    <lineage>
        <taxon>Eukaryota</taxon>
        <taxon>Metazoa</taxon>
        <taxon>Ecdysozoa</taxon>
        <taxon>Arthropoda</taxon>
        <taxon>Hexapoda</taxon>
        <taxon>Insecta</taxon>
        <taxon>Pterygota</taxon>
        <taxon>Neoptera</taxon>
        <taxon>Endopterygota</taxon>
        <taxon>Hymenoptera</taxon>
        <taxon>Apocrita</taxon>
        <taxon>Aculeata</taxon>
        <taxon>Apoidea</taxon>
        <taxon>Anthophila</taxon>
        <taxon>Apidae</taxon>
        <taxon>Ceratina</taxon>
        <taxon>Zadontomerus</taxon>
    </lineage>
</organism>
<dbReference type="InterPro" id="IPR030392">
    <property type="entry name" value="S74_ICA"/>
</dbReference>
<gene>
    <name evidence="6" type="primary">LOC108625079</name>
</gene>
<evidence type="ECO:0000259" key="4">
    <source>
        <dbReference type="PROSITE" id="PS51688"/>
    </source>
</evidence>
<keyword evidence="3" id="KW-0472">Membrane</keyword>
<keyword evidence="3" id="KW-1133">Transmembrane helix</keyword>
<dbReference type="AlphaFoldDB" id="A0AAJ7S1W3"/>
<feature type="domain" description="Peptidase S74" evidence="4">
    <location>
        <begin position="11"/>
        <end position="121"/>
    </location>
</feature>
<evidence type="ECO:0000313" key="6">
    <source>
        <dbReference type="RefSeq" id="XP_026669392.1"/>
    </source>
</evidence>
<dbReference type="GO" id="GO:0005789">
    <property type="term" value="C:endoplasmic reticulum membrane"/>
    <property type="evidence" value="ECO:0007669"/>
    <property type="project" value="TreeGrafter"/>
</dbReference>
<dbReference type="InterPro" id="IPR051577">
    <property type="entry name" value="MRF-like"/>
</dbReference>
<dbReference type="GO" id="GO:0043565">
    <property type="term" value="F:sequence-specific DNA binding"/>
    <property type="evidence" value="ECO:0007669"/>
    <property type="project" value="TreeGrafter"/>
</dbReference>
<feature type="coiled-coil region" evidence="1">
    <location>
        <begin position="107"/>
        <end position="134"/>
    </location>
</feature>
<evidence type="ECO:0000256" key="3">
    <source>
        <dbReference type="SAM" id="Phobius"/>
    </source>
</evidence>
<feature type="compositionally biased region" description="Low complexity" evidence="2">
    <location>
        <begin position="153"/>
        <end position="164"/>
    </location>
</feature>
<proteinExistence type="predicted"/>
<dbReference type="GeneID" id="108625079"/>
<dbReference type="PANTHER" id="PTHR13029:SF18">
    <property type="entry name" value="MYELIN REGULATORY FACTOR HOMOLOG 1"/>
    <property type="match status" value="1"/>
</dbReference>
<accession>A0AAJ7S1W3</accession>
<feature type="transmembrane region" description="Helical" evidence="3">
    <location>
        <begin position="184"/>
        <end position="209"/>
    </location>
</feature>
<dbReference type="GO" id="GO:0005634">
    <property type="term" value="C:nucleus"/>
    <property type="evidence" value="ECO:0007669"/>
    <property type="project" value="TreeGrafter"/>
</dbReference>
<evidence type="ECO:0000313" key="5">
    <source>
        <dbReference type="Proteomes" id="UP000694925"/>
    </source>
</evidence>
<dbReference type="KEGG" id="ccal:108625079"/>
<evidence type="ECO:0000256" key="2">
    <source>
        <dbReference type="SAM" id="MobiDB-lite"/>
    </source>
</evidence>
<dbReference type="PROSITE" id="PS51688">
    <property type="entry name" value="ICA"/>
    <property type="match status" value="1"/>
</dbReference>
<keyword evidence="3" id="KW-0812">Transmembrane</keyword>
<keyword evidence="1" id="KW-0175">Coiled coil</keyword>
<feature type="non-terminal residue" evidence="6">
    <location>
        <position position="310"/>
    </location>
</feature>
<dbReference type="PANTHER" id="PTHR13029">
    <property type="match status" value="1"/>
</dbReference>
<dbReference type="Proteomes" id="UP000694925">
    <property type="component" value="Unplaced"/>
</dbReference>
<name>A0AAJ7S1W3_9HYME</name>
<keyword evidence="5" id="KW-1185">Reference proteome</keyword>
<dbReference type="RefSeq" id="XP_026669392.1">
    <property type="nucleotide sequence ID" value="XM_026813591.1"/>
</dbReference>
<dbReference type="GO" id="GO:0045893">
    <property type="term" value="P:positive regulation of DNA-templated transcription"/>
    <property type="evidence" value="ECO:0007669"/>
    <property type="project" value="TreeGrafter"/>
</dbReference>
<evidence type="ECO:0000256" key="1">
    <source>
        <dbReference type="SAM" id="Coils"/>
    </source>
</evidence>
<protein>
    <submittedName>
        <fullName evidence="6">Myelin regulatory factor-like protein</fullName>
    </submittedName>
</protein>
<dbReference type="Pfam" id="PF13887">
    <property type="entry name" value="MYRF_ICA"/>
    <property type="match status" value="1"/>
</dbReference>
<dbReference type="CDD" id="cd10144">
    <property type="entry name" value="Peptidase_S74_CIMCD"/>
    <property type="match status" value="1"/>
</dbReference>